<evidence type="ECO:0000256" key="3">
    <source>
        <dbReference type="ARBA" id="ARBA00022685"/>
    </source>
</evidence>
<dbReference type="Proteomes" id="UP001497497">
    <property type="component" value="Unassembled WGS sequence"/>
</dbReference>
<comment type="caution">
    <text evidence="4">Lacks conserved residue(s) required for the propagation of feature annotation.</text>
</comment>
<evidence type="ECO:0000259" key="9">
    <source>
        <dbReference type="PROSITE" id="PS50215"/>
    </source>
</evidence>
<dbReference type="GO" id="GO:0005886">
    <property type="term" value="C:plasma membrane"/>
    <property type="evidence" value="ECO:0007669"/>
    <property type="project" value="TreeGrafter"/>
</dbReference>
<proteinExistence type="predicted"/>
<evidence type="ECO:0000256" key="2">
    <source>
        <dbReference type="ARBA" id="ARBA00012332"/>
    </source>
</evidence>
<feature type="signal peptide" evidence="7">
    <location>
        <begin position="1"/>
        <end position="24"/>
    </location>
</feature>
<feature type="domain" description="Disintegrin" evidence="8">
    <location>
        <begin position="492"/>
        <end position="586"/>
    </location>
</feature>
<feature type="region of interest" description="Disordered" evidence="5">
    <location>
        <begin position="756"/>
        <end position="855"/>
    </location>
</feature>
<feature type="chain" id="PRO_5043618029" description="ADAM10 endopeptidase" evidence="7">
    <location>
        <begin position="25"/>
        <end position="855"/>
    </location>
</feature>
<dbReference type="Gene3D" id="4.10.70.10">
    <property type="entry name" value="Disintegrin domain"/>
    <property type="match status" value="1"/>
</dbReference>
<keyword evidence="11" id="KW-1185">Reference proteome</keyword>
<dbReference type="InterPro" id="IPR036436">
    <property type="entry name" value="Disintegrin_dom_sf"/>
</dbReference>
<evidence type="ECO:0000256" key="5">
    <source>
        <dbReference type="SAM" id="MobiDB-lite"/>
    </source>
</evidence>
<keyword evidence="4" id="KW-0862">Zinc</keyword>
<dbReference type="GO" id="GO:0006509">
    <property type="term" value="P:membrane protein ectodomain proteolysis"/>
    <property type="evidence" value="ECO:0007669"/>
    <property type="project" value="TreeGrafter"/>
</dbReference>
<dbReference type="InterPro" id="IPR001590">
    <property type="entry name" value="Peptidase_M12B"/>
</dbReference>
<dbReference type="AlphaFoldDB" id="A0AAV2IME0"/>
<sequence length="855" mass="95400">MSAQGWVVLAVVVIATQHSIGIDGAPLNDYILDYQPLHFDQIHLHDKHSRVRRSVDPYFRWIFKAYNRTFNVQLQPSSSIFAENHELIFGDEPPKKVDTSFIYEGILAGEPSSSVHMSIIDGSVSGHIIVPGHTTYHIEPARNHFNHSDFHTIIYPESRMNLDPYRHKRSASGICGDREVYEKLSKMWRPVEEPSFRHIRESSSEHSLHNKYSAEANSAKSRQRRQLEEGKKTCFMSLRADKLLYDHFMAKTKNNAEKAKEEILSLFGSHVKALNDIYLTTVFNTFDDTIRSRGVGFQLQRSTVITGCGSGTWQTGYCTDNLDVSNFLDLTADENHDTFCLVHTFTYRDFVGGTLGLAWVATPDSRNSGVCGKYGAVRDDKNGISDRSLNTGIVTLINFNQEVPTRVSQLTFAHEVGHNFGAQHDAKAECAPYGTSQPDSSSGNYIMFPSATQGNLPNNAKFSSCSKNDIAKVLDTLAPKGKRNNCFQTSKNAFCGNGVVEANEKCDCGYEEDCKDECCYFQTNLPSNSSCTLRKGECSPTQGQCCASSCTYQSQGTPCLAETDCNDASSCNGNAATCPPPSHKENRTFCNNFNKVCELGECIGSVCSRIDWIECFMTVAQGATDEQMCYISCKESESSECISSYDQGKVDANAKFKDLLMKIRDGQKSTTLGLKRPSGSPCNDYKGFCDVFSKCKNVDAEGPFKQLTDLIFNPLTLRNIRTWIEDHWWAVLLMCIGVVVFMGVFIKIFGYNTPSKNPKKKPQGPLAGRSVPAGPRPASRAVAPKPRHEQKQNVFATDLPMYARPTSDRGRSDQHIYDRPDYNDGRYGYDNQAFQGPSHSRGHQQYDRVAGSRNY</sequence>
<evidence type="ECO:0000256" key="4">
    <source>
        <dbReference type="PROSITE-ProRule" id="PRU00276"/>
    </source>
</evidence>
<feature type="active site" evidence="4">
    <location>
        <position position="415"/>
    </location>
</feature>
<feature type="binding site" evidence="4">
    <location>
        <position position="424"/>
    </location>
    <ligand>
        <name>Zn(2+)</name>
        <dbReference type="ChEBI" id="CHEBI:29105"/>
        <note>catalytic</note>
    </ligand>
</feature>
<accession>A0AAV2IME0</accession>
<keyword evidence="6" id="KW-0812">Transmembrane</keyword>
<feature type="transmembrane region" description="Helical" evidence="6">
    <location>
        <begin position="728"/>
        <end position="751"/>
    </location>
</feature>
<gene>
    <name evidence="10" type="ORF">GSLYS_00020184001</name>
</gene>
<dbReference type="Pfam" id="PF21299">
    <property type="entry name" value="ADAM10_Cys-rich"/>
    <property type="match status" value="1"/>
</dbReference>
<comment type="catalytic activity">
    <reaction evidence="1">
        <text>Endopeptidase of broad specificity.</text>
        <dbReference type="EC" id="3.4.24.81"/>
    </reaction>
</comment>
<evidence type="ECO:0000256" key="7">
    <source>
        <dbReference type="SAM" id="SignalP"/>
    </source>
</evidence>
<dbReference type="GO" id="GO:0046872">
    <property type="term" value="F:metal ion binding"/>
    <property type="evidence" value="ECO:0007669"/>
    <property type="project" value="UniProtKB-KW"/>
</dbReference>
<dbReference type="Pfam" id="PF00200">
    <property type="entry name" value="Disintegrin"/>
    <property type="match status" value="1"/>
</dbReference>
<keyword evidence="7" id="KW-0732">Signal</keyword>
<dbReference type="SMART" id="SM00050">
    <property type="entry name" value="DISIN"/>
    <property type="match status" value="1"/>
</dbReference>
<dbReference type="InterPro" id="IPR001762">
    <property type="entry name" value="Disintegrin_dom"/>
</dbReference>
<reference evidence="10 11" key="1">
    <citation type="submission" date="2024-04" db="EMBL/GenBank/DDBJ databases">
        <authorList>
            <consortium name="Genoscope - CEA"/>
            <person name="William W."/>
        </authorList>
    </citation>
    <scope>NUCLEOTIDE SEQUENCE [LARGE SCALE GENOMIC DNA]</scope>
</reference>
<feature type="binding site" evidence="4">
    <location>
        <position position="414"/>
    </location>
    <ligand>
        <name>Zn(2+)</name>
        <dbReference type="ChEBI" id="CHEBI:29105"/>
        <note>catalytic</note>
    </ligand>
</feature>
<dbReference type="PROSITE" id="PS50215">
    <property type="entry name" value="ADAM_MEPRO"/>
    <property type="match status" value="1"/>
</dbReference>
<keyword evidence="6" id="KW-1133">Transmembrane helix</keyword>
<feature type="region of interest" description="Disordered" evidence="5">
    <location>
        <begin position="199"/>
        <end position="228"/>
    </location>
</feature>
<dbReference type="GO" id="GO:0007219">
    <property type="term" value="P:Notch signaling pathway"/>
    <property type="evidence" value="ECO:0007669"/>
    <property type="project" value="TreeGrafter"/>
</dbReference>
<name>A0AAV2IME0_LYMST</name>
<comment type="caution">
    <text evidence="10">The sequence shown here is derived from an EMBL/GenBank/DDBJ whole genome shotgun (WGS) entry which is preliminary data.</text>
</comment>
<evidence type="ECO:0000313" key="11">
    <source>
        <dbReference type="Proteomes" id="UP001497497"/>
    </source>
</evidence>
<evidence type="ECO:0000259" key="8">
    <source>
        <dbReference type="PROSITE" id="PS50214"/>
    </source>
</evidence>
<dbReference type="PROSITE" id="PS50214">
    <property type="entry name" value="DISINTEGRIN_2"/>
    <property type="match status" value="1"/>
</dbReference>
<feature type="binding site" evidence="4">
    <location>
        <position position="418"/>
    </location>
    <ligand>
        <name>Zn(2+)</name>
        <dbReference type="ChEBI" id="CHEBI:29105"/>
        <note>catalytic</note>
    </ligand>
</feature>
<dbReference type="SUPFAM" id="SSF55486">
    <property type="entry name" value="Metalloproteases ('zincins'), catalytic domain"/>
    <property type="match status" value="1"/>
</dbReference>
<dbReference type="InterPro" id="IPR024079">
    <property type="entry name" value="MetalloPept_cat_dom_sf"/>
</dbReference>
<keyword evidence="6" id="KW-0472">Membrane</keyword>
<evidence type="ECO:0000256" key="6">
    <source>
        <dbReference type="SAM" id="Phobius"/>
    </source>
</evidence>
<keyword evidence="4" id="KW-0479">Metal-binding</keyword>
<dbReference type="GO" id="GO:0004222">
    <property type="term" value="F:metalloendopeptidase activity"/>
    <property type="evidence" value="ECO:0007669"/>
    <property type="project" value="InterPro"/>
</dbReference>
<keyword evidence="3" id="KW-0165">Cleavage on pair of basic residues</keyword>
<evidence type="ECO:0000256" key="1">
    <source>
        <dbReference type="ARBA" id="ARBA00001809"/>
    </source>
</evidence>
<feature type="domain" description="Peptidase M12B" evidence="9">
    <location>
        <begin position="232"/>
        <end position="486"/>
    </location>
</feature>
<protein>
    <recommendedName>
        <fullName evidence="2">ADAM10 endopeptidase</fullName>
        <ecNumber evidence="2">3.4.24.81</ecNumber>
    </recommendedName>
</protein>
<dbReference type="SUPFAM" id="SSF57552">
    <property type="entry name" value="Blood coagulation inhibitor (disintegrin)"/>
    <property type="match status" value="1"/>
</dbReference>
<evidence type="ECO:0000313" key="10">
    <source>
        <dbReference type="EMBL" id="CAL1546807.1"/>
    </source>
</evidence>
<dbReference type="InterPro" id="IPR049038">
    <property type="entry name" value="ADAM10_Cys-rich"/>
</dbReference>
<dbReference type="PANTHER" id="PTHR45702">
    <property type="entry name" value="ADAM10/ADAM17 METALLOPEPTIDASE FAMILY MEMBER"/>
    <property type="match status" value="1"/>
</dbReference>
<dbReference type="EMBL" id="CAXITT010000857">
    <property type="protein sequence ID" value="CAL1546807.1"/>
    <property type="molecule type" value="Genomic_DNA"/>
</dbReference>
<dbReference type="InterPro" id="IPR051489">
    <property type="entry name" value="ADAM_Metalloproteinase"/>
</dbReference>
<dbReference type="Gene3D" id="3.40.390.10">
    <property type="entry name" value="Collagenase (Catalytic Domain)"/>
    <property type="match status" value="1"/>
</dbReference>
<dbReference type="EC" id="3.4.24.81" evidence="2"/>
<feature type="compositionally biased region" description="Basic and acidic residues" evidence="5">
    <location>
        <begin position="806"/>
        <end position="824"/>
    </location>
</feature>
<organism evidence="10 11">
    <name type="scientific">Lymnaea stagnalis</name>
    <name type="common">Great pond snail</name>
    <name type="synonym">Helix stagnalis</name>
    <dbReference type="NCBI Taxonomy" id="6523"/>
    <lineage>
        <taxon>Eukaryota</taxon>
        <taxon>Metazoa</taxon>
        <taxon>Spiralia</taxon>
        <taxon>Lophotrochozoa</taxon>
        <taxon>Mollusca</taxon>
        <taxon>Gastropoda</taxon>
        <taxon>Heterobranchia</taxon>
        <taxon>Euthyneura</taxon>
        <taxon>Panpulmonata</taxon>
        <taxon>Hygrophila</taxon>
        <taxon>Lymnaeoidea</taxon>
        <taxon>Lymnaeidae</taxon>
        <taxon>Lymnaea</taxon>
    </lineage>
</organism>
<dbReference type="Pfam" id="PF13574">
    <property type="entry name" value="Reprolysin_2"/>
    <property type="match status" value="1"/>
</dbReference>
<feature type="compositionally biased region" description="Basic and acidic residues" evidence="5">
    <location>
        <begin position="199"/>
        <end position="208"/>
    </location>
</feature>
<dbReference type="PANTHER" id="PTHR45702:SF2">
    <property type="entry name" value="KUZBANIAN, ISOFORM A"/>
    <property type="match status" value="1"/>
</dbReference>